<feature type="region of interest" description="Disordered" evidence="1">
    <location>
        <begin position="50"/>
        <end position="90"/>
    </location>
</feature>
<organism evidence="2">
    <name type="scientific">Streptomyces haneummycinicus</name>
    <dbReference type="NCBI Taxonomy" id="3074435"/>
    <lineage>
        <taxon>Bacteria</taxon>
        <taxon>Bacillati</taxon>
        <taxon>Actinomycetota</taxon>
        <taxon>Actinomycetes</taxon>
        <taxon>Kitasatosporales</taxon>
        <taxon>Streptomycetaceae</taxon>
        <taxon>Streptomyces</taxon>
    </lineage>
</organism>
<dbReference type="EMBL" id="AP035768">
    <property type="protein sequence ID" value="BFO19603.1"/>
    <property type="molecule type" value="Genomic_DNA"/>
</dbReference>
<gene>
    <name evidence="2" type="ORF">SHKM778_59910</name>
</gene>
<name>A0AAT9HQM7_9ACTN</name>
<reference evidence="2" key="2">
    <citation type="submission" date="2024-07" db="EMBL/GenBank/DDBJ databases">
        <title>Streptomyces haneummycinica sp. nov., a new antibiotic-producing actinobacterium isolated from marine sediment.</title>
        <authorList>
            <person name="Uemura M."/>
            <person name="Hamada M."/>
            <person name="Hirano S."/>
            <person name="Kobayashi K."/>
            <person name="Ohshiro T."/>
            <person name="Kobayashi T."/>
            <person name="Terahara T."/>
        </authorList>
    </citation>
    <scope>NUCLEOTIDE SEQUENCE</scope>
    <source>
        <strain evidence="2">KM77-8</strain>
    </source>
</reference>
<proteinExistence type="predicted"/>
<sequence length="125" mass="12970">MSDRAQVADRAQALVRLVHGEFGGQPLAQQTGAATLDAAVRAGLPLGLVEPRERGPLEPGERLLSGGREIGQPGGALLHTEERSGDGVEGDELVDVAVGDLTGKRAVGLRHADHPGTRPVARHPV</sequence>
<feature type="compositionally biased region" description="Basic and acidic residues" evidence="1">
    <location>
        <begin position="50"/>
        <end position="61"/>
    </location>
</feature>
<accession>A0AAT9HQM7</accession>
<evidence type="ECO:0000256" key="1">
    <source>
        <dbReference type="SAM" id="MobiDB-lite"/>
    </source>
</evidence>
<dbReference type="AlphaFoldDB" id="A0AAT9HQM7"/>
<reference evidence="2" key="1">
    <citation type="submission" date="2024-06" db="EMBL/GenBank/DDBJ databases">
        <authorList>
            <consortium name="consrtm"/>
            <person name="Uemura M."/>
            <person name="Terahara T."/>
        </authorList>
    </citation>
    <scope>NUCLEOTIDE SEQUENCE</scope>
    <source>
        <strain evidence="2">KM77-8</strain>
    </source>
</reference>
<protein>
    <submittedName>
        <fullName evidence="2">Uncharacterized protein</fullName>
    </submittedName>
</protein>
<evidence type="ECO:0000313" key="2">
    <source>
        <dbReference type="EMBL" id="BFO19603.1"/>
    </source>
</evidence>